<feature type="domain" description="C-type lectin" evidence="5">
    <location>
        <begin position="191"/>
        <end position="309"/>
    </location>
</feature>
<dbReference type="PANTHER" id="PTHR22991:SF40">
    <property type="entry name" value="PROTEIN CBG13490"/>
    <property type="match status" value="1"/>
</dbReference>
<dbReference type="EMBL" id="BTRK01000002">
    <property type="protein sequence ID" value="GMR35429.1"/>
    <property type="molecule type" value="Genomic_DNA"/>
</dbReference>
<evidence type="ECO:0000259" key="5">
    <source>
        <dbReference type="PROSITE" id="PS50041"/>
    </source>
</evidence>
<sequence length="427" mass="46748">RMVALHRFARVLTLLIFARFGMVAVAADDPDDINNDRYLCPSDMTLVGAGQCRGHCAPSASYTPSGLQTAIDYCSKMLNSNVVMIKTAEQQSYWSANGADETSLAIGIVCDESSKKYKWIDGSAIDYKPDKYDQALNGECRSDVWWYLEQTKGWLYKTTGSNYYSTPCCIADLYHPKLNDDGCTDFNDDDEDSVCYQISETFENFSDAQKLCASAGAMVASVHNDHENAYLRRLAVSRGFTEGLMLGATVGIGKSDTFGWIDGSEWDYTNFIPGFPYDGFGDCLVMNTNDASAQWANVDCSLKLPFVCARKPGSVPETSTTCPGPNVKEGDIITSPGYPLDASIPCDFFLKVDVGKTVQMEIILLEANSCCDHVLIYEGTFGGKLIANVTGAFTTKTYTTSLNDMRVSWQPNGGIGVRGLMFKFSGV</sequence>
<dbReference type="Pfam" id="PF00059">
    <property type="entry name" value="Lectin_C"/>
    <property type="match status" value="1"/>
</dbReference>
<accession>A0AAN4Z979</accession>
<gene>
    <name evidence="6" type="ORF">PMAYCL1PPCAC_05624</name>
</gene>
<dbReference type="InterPro" id="IPR001304">
    <property type="entry name" value="C-type_lectin-like"/>
</dbReference>
<keyword evidence="7" id="KW-1185">Reference proteome</keyword>
<dbReference type="SUPFAM" id="SSF56436">
    <property type="entry name" value="C-type lectin-like"/>
    <property type="match status" value="2"/>
</dbReference>
<dbReference type="SMART" id="SM00034">
    <property type="entry name" value="CLECT"/>
    <property type="match status" value="1"/>
</dbReference>
<dbReference type="InterPro" id="IPR000859">
    <property type="entry name" value="CUB_dom"/>
</dbReference>
<evidence type="ECO:0008006" key="8">
    <source>
        <dbReference type="Google" id="ProtNLM"/>
    </source>
</evidence>
<dbReference type="InterPro" id="IPR016187">
    <property type="entry name" value="CTDL_fold"/>
</dbReference>
<dbReference type="InterPro" id="IPR018378">
    <property type="entry name" value="C-type_lectin_CS"/>
</dbReference>
<dbReference type="PROSITE" id="PS01180">
    <property type="entry name" value="CUB"/>
    <property type="match status" value="1"/>
</dbReference>
<dbReference type="AlphaFoldDB" id="A0AAN4Z979"/>
<evidence type="ECO:0000256" key="1">
    <source>
        <dbReference type="ARBA" id="ARBA00023157"/>
    </source>
</evidence>
<dbReference type="PANTHER" id="PTHR22991">
    <property type="entry name" value="PROTEIN CBG13490"/>
    <property type="match status" value="1"/>
</dbReference>
<dbReference type="PROSITE" id="PS50041">
    <property type="entry name" value="C_TYPE_LECTIN_2"/>
    <property type="match status" value="1"/>
</dbReference>
<feature type="signal peptide" evidence="3">
    <location>
        <begin position="1"/>
        <end position="27"/>
    </location>
</feature>
<dbReference type="InterPro" id="IPR035914">
    <property type="entry name" value="Sperma_CUB_dom_sf"/>
</dbReference>
<dbReference type="SMART" id="SM00042">
    <property type="entry name" value="CUB"/>
    <property type="match status" value="1"/>
</dbReference>
<organism evidence="6 7">
    <name type="scientific">Pristionchus mayeri</name>
    <dbReference type="NCBI Taxonomy" id="1317129"/>
    <lineage>
        <taxon>Eukaryota</taxon>
        <taxon>Metazoa</taxon>
        <taxon>Ecdysozoa</taxon>
        <taxon>Nematoda</taxon>
        <taxon>Chromadorea</taxon>
        <taxon>Rhabditida</taxon>
        <taxon>Rhabditina</taxon>
        <taxon>Diplogasteromorpha</taxon>
        <taxon>Diplogasteroidea</taxon>
        <taxon>Neodiplogasteridae</taxon>
        <taxon>Pristionchus</taxon>
    </lineage>
</organism>
<dbReference type="InterPro" id="IPR016186">
    <property type="entry name" value="C-type_lectin-like/link_sf"/>
</dbReference>
<comment type="caution">
    <text evidence="2">Lacks conserved residue(s) required for the propagation of feature annotation.</text>
</comment>
<proteinExistence type="predicted"/>
<keyword evidence="3" id="KW-0732">Signal</keyword>
<protein>
    <recommendedName>
        <fullName evidence="8">C-type lectin</fullName>
    </recommendedName>
</protein>
<feature type="non-terminal residue" evidence="6">
    <location>
        <position position="1"/>
    </location>
</feature>
<dbReference type="InterPro" id="IPR050976">
    <property type="entry name" value="Snaclec"/>
</dbReference>
<evidence type="ECO:0000259" key="4">
    <source>
        <dbReference type="PROSITE" id="PS01180"/>
    </source>
</evidence>
<dbReference type="CDD" id="cd00037">
    <property type="entry name" value="CLECT"/>
    <property type="match status" value="1"/>
</dbReference>
<evidence type="ECO:0000256" key="2">
    <source>
        <dbReference type="PROSITE-ProRule" id="PRU00059"/>
    </source>
</evidence>
<evidence type="ECO:0000256" key="3">
    <source>
        <dbReference type="SAM" id="SignalP"/>
    </source>
</evidence>
<evidence type="ECO:0000313" key="6">
    <source>
        <dbReference type="EMBL" id="GMR35429.1"/>
    </source>
</evidence>
<dbReference type="SUPFAM" id="SSF49854">
    <property type="entry name" value="Spermadhesin, CUB domain"/>
    <property type="match status" value="1"/>
</dbReference>
<dbReference type="PROSITE" id="PS00615">
    <property type="entry name" value="C_TYPE_LECTIN_1"/>
    <property type="match status" value="1"/>
</dbReference>
<dbReference type="Gene3D" id="2.60.120.290">
    <property type="entry name" value="Spermadhesin, CUB domain"/>
    <property type="match status" value="1"/>
</dbReference>
<feature type="domain" description="CUB" evidence="4">
    <location>
        <begin position="322"/>
        <end position="427"/>
    </location>
</feature>
<feature type="chain" id="PRO_5042945221" description="C-type lectin" evidence="3">
    <location>
        <begin position="28"/>
        <end position="427"/>
    </location>
</feature>
<dbReference type="Gene3D" id="3.10.100.10">
    <property type="entry name" value="Mannose-Binding Protein A, subunit A"/>
    <property type="match status" value="2"/>
</dbReference>
<keyword evidence="1" id="KW-1015">Disulfide bond</keyword>
<dbReference type="Proteomes" id="UP001328107">
    <property type="component" value="Unassembled WGS sequence"/>
</dbReference>
<name>A0AAN4Z979_9BILA</name>
<evidence type="ECO:0000313" key="7">
    <source>
        <dbReference type="Proteomes" id="UP001328107"/>
    </source>
</evidence>
<reference evidence="7" key="1">
    <citation type="submission" date="2022-10" db="EMBL/GenBank/DDBJ databases">
        <title>Genome assembly of Pristionchus species.</title>
        <authorList>
            <person name="Yoshida K."/>
            <person name="Sommer R.J."/>
        </authorList>
    </citation>
    <scope>NUCLEOTIDE SEQUENCE [LARGE SCALE GENOMIC DNA]</scope>
    <source>
        <strain evidence="7">RS5460</strain>
    </source>
</reference>
<comment type="caution">
    <text evidence="6">The sequence shown here is derived from an EMBL/GenBank/DDBJ whole genome shotgun (WGS) entry which is preliminary data.</text>
</comment>